<evidence type="ECO:0000256" key="7">
    <source>
        <dbReference type="ARBA" id="ARBA00023065"/>
    </source>
</evidence>
<evidence type="ECO:0000313" key="11">
    <source>
        <dbReference type="Proteomes" id="UP000193963"/>
    </source>
</evidence>
<protein>
    <submittedName>
        <fullName evidence="10">Trk system potassium uptake protein TrkG</fullName>
    </submittedName>
</protein>
<accession>A0A1X7A907</accession>
<evidence type="ECO:0000256" key="3">
    <source>
        <dbReference type="ARBA" id="ARBA00022448"/>
    </source>
</evidence>
<gene>
    <name evidence="10" type="primary">trkG</name>
    <name evidence="10" type="ORF">PSM7751_04000</name>
</gene>
<dbReference type="Pfam" id="PF02386">
    <property type="entry name" value="TrkH"/>
    <property type="match status" value="1"/>
</dbReference>
<feature type="transmembrane region" description="Helical" evidence="9">
    <location>
        <begin position="256"/>
        <end position="275"/>
    </location>
</feature>
<feature type="transmembrane region" description="Helical" evidence="9">
    <location>
        <begin position="325"/>
        <end position="347"/>
    </location>
</feature>
<dbReference type="GO" id="GO:0008324">
    <property type="term" value="F:monoatomic cation transmembrane transporter activity"/>
    <property type="evidence" value="ECO:0007669"/>
    <property type="project" value="InterPro"/>
</dbReference>
<keyword evidence="7" id="KW-0406">Ion transport</keyword>
<evidence type="ECO:0000256" key="4">
    <source>
        <dbReference type="ARBA" id="ARBA00022475"/>
    </source>
</evidence>
<feature type="transmembrane region" description="Helical" evidence="9">
    <location>
        <begin position="21"/>
        <end position="40"/>
    </location>
</feature>
<keyword evidence="4" id="KW-1003">Cell membrane</keyword>
<dbReference type="GO" id="GO:0005886">
    <property type="term" value="C:plasma membrane"/>
    <property type="evidence" value="ECO:0007669"/>
    <property type="project" value="UniProtKB-SubCell"/>
</dbReference>
<evidence type="ECO:0000256" key="8">
    <source>
        <dbReference type="ARBA" id="ARBA00023136"/>
    </source>
</evidence>
<feature type="transmembrane region" description="Helical" evidence="9">
    <location>
        <begin position="155"/>
        <end position="178"/>
    </location>
</feature>
<keyword evidence="8 9" id="KW-0472">Membrane</keyword>
<evidence type="ECO:0000313" key="10">
    <source>
        <dbReference type="EMBL" id="SLN73090.1"/>
    </source>
</evidence>
<evidence type="ECO:0000256" key="2">
    <source>
        <dbReference type="ARBA" id="ARBA00009137"/>
    </source>
</evidence>
<proteinExistence type="inferred from homology"/>
<dbReference type="Proteomes" id="UP000193963">
    <property type="component" value="Unassembled WGS sequence"/>
</dbReference>
<reference evidence="10 11" key="1">
    <citation type="submission" date="2017-03" db="EMBL/GenBank/DDBJ databases">
        <authorList>
            <person name="Afonso C.L."/>
            <person name="Miller P.J."/>
            <person name="Scott M.A."/>
            <person name="Spackman E."/>
            <person name="Goraichik I."/>
            <person name="Dimitrov K.M."/>
            <person name="Suarez D.L."/>
            <person name="Swayne D.E."/>
        </authorList>
    </citation>
    <scope>NUCLEOTIDE SEQUENCE [LARGE SCALE GENOMIC DNA]</scope>
    <source>
        <strain evidence="10 11">CECT 7751</strain>
    </source>
</reference>
<dbReference type="RefSeq" id="WP_306372326.1">
    <property type="nucleotide sequence ID" value="NZ_FWFN01000010.1"/>
</dbReference>
<feature type="transmembrane region" description="Helical" evidence="9">
    <location>
        <begin position="83"/>
        <end position="105"/>
    </location>
</feature>
<comment type="subcellular location">
    <subcellularLocation>
        <location evidence="1">Cell membrane</location>
        <topology evidence="1">Multi-pass membrane protein</topology>
    </subcellularLocation>
</comment>
<dbReference type="InterPro" id="IPR003445">
    <property type="entry name" value="Cat_transpt"/>
</dbReference>
<dbReference type="PANTHER" id="PTHR32024:SF2">
    <property type="entry name" value="TRK SYSTEM POTASSIUM UPTAKE PROTEIN TRKG-RELATED"/>
    <property type="match status" value="1"/>
</dbReference>
<organism evidence="10 11">
    <name type="scientific">Pseudooceanicola marinus</name>
    <dbReference type="NCBI Taxonomy" id="396013"/>
    <lineage>
        <taxon>Bacteria</taxon>
        <taxon>Pseudomonadati</taxon>
        <taxon>Pseudomonadota</taxon>
        <taxon>Alphaproteobacteria</taxon>
        <taxon>Rhodobacterales</taxon>
        <taxon>Paracoccaceae</taxon>
        <taxon>Pseudooceanicola</taxon>
    </lineage>
</organism>
<feature type="transmembrane region" description="Helical" evidence="9">
    <location>
        <begin position="199"/>
        <end position="223"/>
    </location>
</feature>
<evidence type="ECO:0000256" key="9">
    <source>
        <dbReference type="SAM" id="Phobius"/>
    </source>
</evidence>
<evidence type="ECO:0000256" key="1">
    <source>
        <dbReference type="ARBA" id="ARBA00004651"/>
    </source>
</evidence>
<dbReference type="EMBL" id="FWFN01000010">
    <property type="protein sequence ID" value="SLN73090.1"/>
    <property type="molecule type" value="Genomic_DNA"/>
</dbReference>
<name>A0A1X7A907_9RHOB</name>
<keyword evidence="6 9" id="KW-1133">Transmembrane helix</keyword>
<dbReference type="GO" id="GO:0030001">
    <property type="term" value="P:metal ion transport"/>
    <property type="evidence" value="ECO:0007669"/>
    <property type="project" value="UniProtKB-ARBA"/>
</dbReference>
<keyword evidence="11" id="KW-1185">Reference proteome</keyword>
<feature type="transmembrane region" description="Helical" evidence="9">
    <location>
        <begin position="367"/>
        <end position="388"/>
    </location>
</feature>
<sequence length="517" mass="55267">MRAASPSDARGLRPLLEGQPLFLVLFALLSLSMLVPAALALGVEDFSTARHFFYTSLLGTSVAVMIGLARGARAEETTGRADLLALLSLFAAFLVLPLLLAVPFAESLPNTHFINAYVEMVSSFTTTGMTFFDDPRRLNAPLHLWRAQVAWMGGFMIWVCAAAVMAPLSLGGFEITAAGRDETTTRMARFQRAGVMRRVVRGAIQLGPIYIGLTFALCVLLLIAGDRPLVALMHAMATMSTSGISPVGGPSHSGSGVLGEVFIALFLLFALSRVAFSSDTVTARIGLHKDPEFRVGLSLVAVVPLLLFLRHWIGAFDVQAADDLGLGFGALWGAVFTVLSFLTTTGWESQQWQTAQDWSGLTTPGMVLMGLSMIGGGVATTAGGVKLLRVYTLYLQGRRELDRLVHPSSVSGSGITGRRIRRHGAFQAWVFFMLFAIVLASSMTLLALFGINFEEATVLSVAALANAGQLTVTGGAEPVALLELSTAAKLTLCAVMIMGRLELLAILALFNPDLWRD</sequence>
<evidence type="ECO:0000256" key="5">
    <source>
        <dbReference type="ARBA" id="ARBA00022692"/>
    </source>
</evidence>
<dbReference type="AlphaFoldDB" id="A0A1X7A907"/>
<dbReference type="PANTHER" id="PTHR32024">
    <property type="entry name" value="TRK SYSTEM POTASSIUM UPTAKE PROTEIN TRKG-RELATED"/>
    <property type="match status" value="1"/>
</dbReference>
<keyword evidence="5 9" id="KW-0812">Transmembrane</keyword>
<evidence type="ECO:0000256" key="6">
    <source>
        <dbReference type="ARBA" id="ARBA00022989"/>
    </source>
</evidence>
<comment type="similarity">
    <text evidence="2">Belongs to the TrkH potassium transport family.</text>
</comment>
<feature type="transmembrane region" description="Helical" evidence="9">
    <location>
        <begin position="428"/>
        <end position="451"/>
    </location>
</feature>
<keyword evidence="3" id="KW-0813">Transport</keyword>
<feature type="transmembrane region" description="Helical" evidence="9">
    <location>
        <begin position="52"/>
        <end position="71"/>
    </location>
</feature>